<dbReference type="InterPro" id="IPR000276">
    <property type="entry name" value="GPCR_Rhodpsn"/>
</dbReference>
<dbReference type="SMART" id="SM01381">
    <property type="entry name" value="7TM_GPCR_Srsx"/>
    <property type="match status" value="1"/>
</dbReference>
<evidence type="ECO:0000256" key="2">
    <source>
        <dbReference type="ARBA" id="ARBA00010663"/>
    </source>
</evidence>
<evidence type="ECO:0000313" key="13">
    <source>
        <dbReference type="Proteomes" id="UP000479190"/>
    </source>
</evidence>
<dbReference type="GO" id="GO:0005886">
    <property type="term" value="C:plasma membrane"/>
    <property type="evidence" value="ECO:0007669"/>
    <property type="project" value="TreeGrafter"/>
</dbReference>
<sequence>MNDSISVDDDELLLFYGNLSDYDCRSIVEANALGSYQPLAYVMYSVIFVLALFGNALVCYVVCCASHMRNVTNYFIVNLAIADILIALFCIPTSFVSTLTLQYWPFGPHLCPVVNYLQAVAVLVSAYTLVAISVDRFVAIVWPLKPRLSKSHALQFILAIWVLALCISLPIVLVSGLKAPSERYEYCKLAMCMENWEDPKRRFHYSTMMLILQYAFPLGILVHSYSVIAIFVWGNKPPGEAENQRDERFARSKKKMIKMMVLVVIVFTICWLPYNILLLLLDREENGIDTWEGTPYLWACLHWLAMSHACYNPVIYCWLNSRFRSSFFVVLKKLPIIRLRIRDRDNVNYTSAAGGQGNPNQCGLRRVNTCTTYIRTFNNNNVTQPARSASFRCNNESIRITSISVQRICFQISPSNSRFNNKQSHKFQRF</sequence>
<evidence type="ECO:0000259" key="11">
    <source>
        <dbReference type="PROSITE" id="PS50262"/>
    </source>
</evidence>
<keyword evidence="8 9" id="KW-0807">Transducer</keyword>
<feature type="transmembrane region" description="Helical" evidence="10">
    <location>
        <begin position="256"/>
        <end position="276"/>
    </location>
</feature>
<dbReference type="OrthoDB" id="10053194at2759"/>
<feature type="transmembrane region" description="Helical" evidence="10">
    <location>
        <begin position="211"/>
        <end position="235"/>
    </location>
</feature>
<evidence type="ECO:0000256" key="6">
    <source>
        <dbReference type="ARBA" id="ARBA00023136"/>
    </source>
</evidence>
<feature type="transmembrane region" description="Helical" evidence="10">
    <location>
        <begin position="75"/>
        <end position="96"/>
    </location>
</feature>
<keyword evidence="3 9" id="KW-0812">Transmembrane</keyword>
<dbReference type="PRINTS" id="PR01012">
    <property type="entry name" value="NRPEPTIDEYR"/>
</dbReference>
<evidence type="ECO:0000256" key="10">
    <source>
        <dbReference type="SAM" id="Phobius"/>
    </source>
</evidence>
<feature type="transmembrane region" description="Helical" evidence="10">
    <location>
        <begin position="116"/>
        <end position="144"/>
    </location>
</feature>
<evidence type="ECO:0000256" key="5">
    <source>
        <dbReference type="ARBA" id="ARBA00023040"/>
    </source>
</evidence>
<dbReference type="Gene3D" id="1.20.1070.10">
    <property type="entry name" value="Rhodopsin 7-helix transmembrane proteins"/>
    <property type="match status" value="1"/>
</dbReference>
<evidence type="ECO:0000256" key="8">
    <source>
        <dbReference type="ARBA" id="ARBA00023224"/>
    </source>
</evidence>
<dbReference type="GO" id="GO:0004983">
    <property type="term" value="F:neuropeptide Y receptor activity"/>
    <property type="evidence" value="ECO:0007669"/>
    <property type="project" value="InterPro"/>
</dbReference>
<feature type="transmembrane region" description="Helical" evidence="10">
    <location>
        <begin position="41"/>
        <end position="63"/>
    </location>
</feature>
<dbReference type="PRINTS" id="PR00237">
    <property type="entry name" value="GPCRRHODOPSN"/>
</dbReference>
<protein>
    <recommendedName>
        <fullName evidence="11">G-protein coupled receptors family 1 profile domain-containing protein</fullName>
    </recommendedName>
</protein>
<keyword evidence="13" id="KW-1185">Reference proteome</keyword>
<feature type="transmembrane region" description="Helical" evidence="10">
    <location>
        <begin position="296"/>
        <end position="319"/>
    </location>
</feature>
<evidence type="ECO:0000256" key="7">
    <source>
        <dbReference type="ARBA" id="ARBA00023170"/>
    </source>
</evidence>
<feature type="domain" description="G-protein coupled receptors family 1 profile" evidence="11">
    <location>
        <begin position="54"/>
        <end position="316"/>
    </location>
</feature>
<keyword evidence="4 10" id="KW-1133">Transmembrane helix</keyword>
<name>A0A6H5J4B5_9HYME</name>
<dbReference type="PANTHER" id="PTHR24235:SF29">
    <property type="entry name" value="GH23382P"/>
    <property type="match status" value="1"/>
</dbReference>
<dbReference type="Pfam" id="PF00001">
    <property type="entry name" value="7tm_1"/>
    <property type="match status" value="1"/>
</dbReference>
<evidence type="ECO:0000256" key="4">
    <source>
        <dbReference type="ARBA" id="ARBA00022989"/>
    </source>
</evidence>
<dbReference type="PANTHER" id="PTHR24235">
    <property type="entry name" value="NEUROPEPTIDE Y RECEPTOR"/>
    <property type="match status" value="1"/>
</dbReference>
<feature type="transmembrane region" description="Helical" evidence="10">
    <location>
        <begin position="156"/>
        <end position="177"/>
    </location>
</feature>
<dbReference type="PROSITE" id="PS50262">
    <property type="entry name" value="G_PROTEIN_RECEP_F1_2"/>
    <property type="match status" value="1"/>
</dbReference>
<organism evidence="12 13">
    <name type="scientific">Trichogramma brassicae</name>
    <dbReference type="NCBI Taxonomy" id="86971"/>
    <lineage>
        <taxon>Eukaryota</taxon>
        <taxon>Metazoa</taxon>
        <taxon>Ecdysozoa</taxon>
        <taxon>Arthropoda</taxon>
        <taxon>Hexapoda</taxon>
        <taxon>Insecta</taxon>
        <taxon>Pterygota</taxon>
        <taxon>Neoptera</taxon>
        <taxon>Endopterygota</taxon>
        <taxon>Hymenoptera</taxon>
        <taxon>Apocrita</taxon>
        <taxon>Proctotrupomorpha</taxon>
        <taxon>Chalcidoidea</taxon>
        <taxon>Trichogrammatidae</taxon>
        <taxon>Trichogramma</taxon>
    </lineage>
</organism>
<dbReference type="SUPFAM" id="SSF81321">
    <property type="entry name" value="Family A G protein-coupled receptor-like"/>
    <property type="match status" value="1"/>
</dbReference>
<comment type="subcellular location">
    <subcellularLocation>
        <location evidence="1">Membrane</location>
        <topology evidence="1">Multi-pass membrane protein</topology>
    </subcellularLocation>
</comment>
<keyword evidence="5 9" id="KW-0297">G-protein coupled receptor</keyword>
<dbReference type="InterPro" id="IPR017452">
    <property type="entry name" value="GPCR_Rhodpsn_7TM"/>
</dbReference>
<proteinExistence type="inferred from homology"/>
<evidence type="ECO:0000256" key="9">
    <source>
        <dbReference type="RuleBase" id="RU000688"/>
    </source>
</evidence>
<dbReference type="InterPro" id="IPR000611">
    <property type="entry name" value="NPY_rcpt"/>
</dbReference>
<comment type="similarity">
    <text evidence="2 9">Belongs to the G-protein coupled receptor 1 family.</text>
</comment>
<dbReference type="GO" id="GO:0042923">
    <property type="term" value="F:neuropeptide binding"/>
    <property type="evidence" value="ECO:0007669"/>
    <property type="project" value="TreeGrafter"/>
</dbReference>
<dbReference type="GO" id="GO:0043005">
    <property type="term" value="C:neuron projection"/>
    <property type="evidence" value="ECO:0007669"/>
    <property type="project" value="TreeGrafter"/>
</dbReference>
<evidence type="ECO:0000256" key="3">
    <source>
        <dbReference type="ARBA" id="ARBA00022692"/>
    </source>
</evidence>
<keyword evidence="7 9" id="KW-0675">Receptor</keyword>
<evidence type="ECO:0000256" key="1">
    <source>
        <dbReference type="ARBA" id="ARBA00004141"/>
    </source>
</evidence>
<evidence type="ECO:0000313" key="12">
    <source>
        <dbReference type="EMBL" id="CAB0044903.1"/>
    </source>
</evidence>
<keyword evidence="6 10" id="KW-0472">Membrane</keyword>
<dbReference type="CDD" id="cd15392">
    <property type="entry name" value="7tmA_PR4-like"/>
    <property type="match status" value="1"/>
</dbReference>
<dbReference type="PROSITE" id="PS00237">
    <property type="entry name" value="G_PROTEIN_RECEP_F1_1"/>
    <property type="match status" value="1"/>
</dbReference>
<dbReference type="EMBL" id="CADCXV010001505">
    <property type="protein sequence ID" value="CAB0044903.1"/>
    <property type="molecule type" value="Genomic_DNA"/>
</dbReference>
<dbReference type="AlphaFoldDB" id="A0A6H5J4B5"/>
<accession>A0A6H5J4B5</accession>
<dbReference type="FunFam" id="1.20.1070.10:FF:000291">
    <property type="entry name" value="Predicted protein"/>
    <property type="match status" value="1"/>
</dbReference>
<gene>
    <name evidence="12" type="ORF">TBRA_LOCUS16472</name>
</gene>
<dbReference type="Proteomes" id="UP000479190">
    <property type="component" value="Unassembled WGS sequence"/>
</dbReference>
<reference evidence="12 13" key="1">
    <citation type="submission" date="2020-02" db="EMBL/GenBank/DDBJ databases">
        <authorList>
            <person name="Ferguson B K."/>
        </authorList>
    </citation>
    <scope>NUCLEOTIDE SEQUENCE [LARGE SCALE GENOMIC DNA]</scope>
</reference>